<dbReference type="GO" id="GO:0017119">
    <property type="term" value="C:Golgi transport complex"/>
    <property type="evidence" value="ECO:0007669"/>
    <property type="project" value="InterPro"/>
</dbReference>
<keyword evidence="3" id="KW-0333">Golgi apparatus</keyword>
<evidence type="ECO:0000256" key="3">
    <source>
        <dbReference type="ARBA" id="ARBA00023034"/>
    </source>
</evidence>
<organism evidence="7 8">
    <name type="scientific">Schizosaccharomyces osmophilus</name>
    <dbReference type="NCBI Taxonomy" id="2545709"/>
    <lineage>
        <taxon>Eukaryota</taxon>
        <taxon>Fungi</taxon>
        <taxon>Dikarya</taxon>
        <taxon>Ascomycota</taxon>
        <taxon>Taphrinomycotina</taxon>
        <taxon>Schizosaccharomycetes</taxon>
        <taxon>Schizosaccharomycetales</taxon>
        <taxon>Schizosaccharomycetaceae</taxon>
        <taxon>Schizosaccharomyces</taxon>
    </lineage>
</organism>
<dbReference type="Pfam" id="PF20649">
    <property type="entry name" value="COG5_C"/>
    <property type="match status" value="1"/>
</dbReference>
<protein>
    <recommendedName>
        <fullName evidence="2">Conserved oligomeric Golgi complex subunit 5</fullName>
    </recommendedName>
</protein>
<dbReference type="GO" id="GO:0006891">
    <property type="term" value="P:intra-Golgi vesicle-mediated transport"/>
    <property type="evidence" value="ECO:0007669"/>
    <property type="project" value="InterPro"/>
</dbReference>
<dbReference type="GO" id="GO:0000139">
    <property type="term" value="C:Golgi membrane"/>
    <property type="evidence" value="ECO:0007669"/>
    <property type="project" value="UniProtKB-SubCell"/>
</dbReference>
<evidence type="ECO:0000259" key="6">
    <source>
        <dbReference type="Pfam" id="PF20649"/>
    </source>
</evidence>
<dbReference type="InterPro" id="IPR019465">
    <property type="entry name" value="Cog5"/>
</dbReference>
<evidence type="ECO:0000259" key="5">
    <source>
        <dbReference type="Pfam" id="PF10392"/>
    </source>
</evidence>
<proteinExistence type="predicted"/>
<reference evidence="7 8" key="1">
    <citation type="journal article" date="2023" name="G3 (Bethesda)">
        <title>A high-quality reference genome for the fission yeast Schizosaccharomyces osmophilus.</title>
        <authorList>
            <person name="Jia G.S."/>
            <person name="Zhang W.C."/>
            <person name="Liang Y."/>
            <person name="Liu X.H."/>
            <person name="Rhind N."/>
            <person name="Pidoux A."/>
            <person name="Brysch-Herzberg M."/>
            <person name="Du L.L."/>
        </authorList>
    </citation>
    <scope>NUCLEOTIDE SEQUENCE [LARGE SCALE GENOMIC DNA]</scope>
    <source>
        <strain evidence="7 8">CBS 15793</strain>
    </source>
</reference>
<dbReference type="Pfam" id="PF10392">
    <property type="entry name" value="COG5_N"/>
    <property type="match status" value="1"/>
</dbReference>
<dbReference type="RefSeq" id="XP_056037678.1">
    <property type="nucleotide sequence ID" value="XM_056181993.1"/>
</dbReference>
<feature type="domain" description="Conserved oligomeric Golgi complex subunit 5 helical" evidence="6">
    <location>
        <begin position="191"/>
        <end position="380"/>
    </location>
</feature>
<dbReference type="PANTHER" id="PTHR13228">
    <property type="entry name" value="CONSERVED OLIGOMERIC GOLGI COMPLEX COMPONENT 5"/>
    <property type="match status" value="1"/>
</dbReference>
<evidence type="ECO:0000256" key="4">
    <source>
        <dbReference type="ARBA" id="ARBA00023136"/>
    </source>
</evidence>
<dbReference type="GeneID" id="80876682"/>
<comment type="subcellular location">
    <subcellularLocation>
        <location evidence="1">Golgi apparatus membrane</location>
        <topology evidence="1">Peripheral membrane protein</topology>
    </subcellularLocation>
</comment>
<sequence>MQFQYDFSDYKAHDFDPKKQAKQVLASVHAASDAAEDKAVAKKRLGYALKEIENQRKTFIGSNEHNLAENVEFLLQNQSRLTEVREKMKQLTDVYERIRSLITVPYNSASPLHDSIVNLHSTYISLNWIHRYFDLQKQLVALADSVPNEHERFENYFGAATLLQEMDQLLARYPLIKRQSSVQSFSSLNIGIHSRMLKETSSFLLAQEESDILAANSSTFSNGCSTLFLLDKYLLERNMSQLLGSKIQKANACFEAIFQLSPTTRRLLYSSADSTAANSTVWSKFEDGWYQISQIGSQCVFWEKTLKQTTICQPQYANLLEYFQAQPNFILDGATISMFYFKELAISISTKMQNLDRRDPTLLQVFRNDCQRVSHIVEQAIAKSSSEIVTKDTRECSIVMNSLKVLFPKIP</sequence>
<evidence type="ECO:0000313" key="8">
    <source>
        <dbReference type="Proteomes" id="UP001212411"/>
    </source>
</evidence>
<dbReference type="Proteomes" id="UP001212411">
    <property type="component" value="Chromosome 2"/>
</dbReference>
<keyword evidence="8" id="KW-1185">Reference proteome</keyword>
<gene>
    <name evidence="7" type="primary">cog5</name>
    <name evidence="7" type="ORF">SOMG_03202</name>
</gene>
<dbReference type="InterPro" id="IPR049176">
    <property type="entry name" value="COG5_N"/>
</dbReference>
<keyword evidence="4" id="KW-0472">Membrane</keyword>
<dbReference type="EMBL" id="CP115612">
    <property type="protein sequence ID" value="WBW73435.1"/>
    <property type="molecule type" value="Genomic_DNA"/>
</dbReference>
<evidence type="ECO:0000256" key="2">
    <source>
        <dbReference type="ARBA" id="ARBA00020974"/>
    </source>
</evidence>
<feature type="domain" description="Conserved oligomeric Golgi complex subunit 5 N-terminal" evidence="5">
    <location>
        <begin position="8"/>
        <end position="139"/>
    </location>
</feature>
<dbReference type="InterPro" id="IPR048485">
    <property type="entry name" value="COG5_helical"/>
</dbReference>
<name>A0AAE9WCN7_9SCHI</name>
<dbReference type="AlphaFoldDB" id="A0AAE9WCN7"/>
<dbReference type="PANTHER" id="PTHR13228:SF3">
    <property type="entry name" value="CONSERVED OLIGOMERIC GOLGI COMPLEX SUBUNIT 5"/>
    <property type="match status" value="1"/>
</dbReference>
<evidence type="ECO:0000256" key="1">
    <source>
        <dbReference type="ARBA" id="ARBA00004395"/>
    </source>
</evidence>
<dbReference type="KEGG" id="som:SOMG_03202"/>
<evidence type="ECO:0000313" key="7">
    <source>
        <dbReference type="EMBL" id="WBW73435.1"/>
    </source>
</evidence>
<accession>A0AAE9WCN7</accession>